<accession>A0A644XCR1</accession>
<name>A0A644XCR1_9ZZZZ</name>
<gene>
    <name evidence="1" type="ORF">SDC9_58325</name>
</gene>
<dbReference type="EMBL" id="VSSQ01001905">
    <property type="protein sequence ID" value="MPM11974.1"/>
    <property type="molecule type" value="Genomic_DNA"/>
</dbReference>
<organism evidence="1">
    <name type="scientific">bioreactor metagenome</name>
    <dbReference type="NCBI Taxonomy" id="1076179"/>
    <lineage>
        <taxon>unclassified sequences</taxon>
        <taxon>metagenomes</taxon>
        <taxon>ecological metagenomes</taxon>
    </lineage>
</organism>
<reference evidence="1" key="1">
    <citation type="submission" date="2019-08" db="EMBL/GenBank/DDBJ databases">
        <authorList>
            <person name="Kucharzyk K."/>
            <person name="Murdoch R.W."/>
            <person name="Higgins S."/>
            <person name="Loffler F."/>
        </authorList>
    </citation>
    <scope>NUCLEOTIDE SEQUENCE</scope>
</reference>
<proteinExistence type="predicted"/>
<evidence type="ECO:0000313" key="1">
    <source>
        <dbReference type="EMBL" id="MPM11974.1"/>
    </source>
</evidence>
<sequence length="70" mass="7485">MILVILGIDAFSEFFSCRPFAIFKPAHVNIAVTFVVTINEQCGPIPRHADTGFVSGCIQVPGNGLHAGKN</sequence>
<comment type="caution">
    <text evidence="1">The sequence shown here is derived from an EMBL/GenBank/DDBJ whole genome shotgun (WGS) entry which is preliminary data.</text>
</comment>
<dbReference type="AlphaFoldDB" id="A0A644XCR1"/>
<protein>
    <submittedName>
        <fullName evidence="1">Uncharacterized protein</fullName>
    </submittedName>
</protein>